<feature type="region of interest" description="Disordered" evidence="1">
    <location>
        <begin position="303"/>
        <end position="345"/>
    </location>
</feature>
<feature type="transmembrane region" description="Helical" evidence="2">
    <location>
        <begin position="31"/>
        <end position="51"/>
    </location>
</feature>
<evidence type="ECO:0000256" key="2">
    <source>
        <dbReference type="SAM" id="Phobius"/>
    </source>
</evidence>
<accession>A0A9P5SK43</accession>
<feature type="compositionally biased region" description="Low complexity" evidence="1">
    <location>
        <begin position="125"/>
        <end position="137"/>
    </location>
</feature>
<protein>
    <submittedName>
        <fullName evidence="3">Uncharacterized protein</fullName>
    </submittedName>
</protein>
<feature type="region of interest" description="Disordered" evidence="1">
    <location>
        <begin position="253"/>
        <end position="291"/>
    </location>
</feature>
<feature type="compositionally biased region" description="Basic and acidic residues" evidence="1">
    <location>
        <begin position="1"/>
        <end position="11"/>
    </location>
</feature>
<dbReference type="Proteomes" id="UP000696485">
    <property type="component" value="Unassembled WGS sequence"/>
</dbReference>
<organism evidence="3 4">
    <name type="scientific">Podila minutissima</name>
    <dbReference type="NCBI Taxonomy" id="64525"/>
    <lineage>
        <taxon>Eukaryota</taxon>
        <taxon>Fungi</taxon>
        <taxon>Fungi incertae sedis</taxon>
        <taxon>Mucoromycota</taxon>
        <taxon>Mortierellomycotina</taxon>
        <taxon>Mortierellomycetes</taxon>
        <taxon>Mortierellales</taxon>
        <taxon>Mortierellaceae</taxon>
        <taxon>Podila</taxon>
    </lineage>
</organism>
<keyword evidence="4" id="KW-1185">Reference proteome</keyword>
<dbReference type="EMBL" id="JAAAUY010000301">
    <property type="protein sequence ID" value="KAF9331783.1"/>
    <property type="molecule type" value="Genomic_DNA"/>
</dbReference>
<feature type="region of interest" description="Disordered" evidence="1">
    <location>
        <begin position="97"/>
        <end position="139"/>
    </location>
</feature>
<sequence>MDDHPRHHQDANPETIPMTELVDPPRTSKCFTLSAIVVFLAFVASSVPNVLSPQPRNTTSVAKASMSVFPSPIVTHSPGQFQQLLQQAFHTKSIVYPSPVSPPSQATDGLSPKHPQSTETQCPPQQQQHEQQQQQQQQREHLIEKTTVLELVLIVVNVSFRVVSWALSLVYRSIRYVVIQPAGIIMRLLETPVEMMREIYKTVMPVYSFFTVAAIIGVVVGGSATWIAQLVISALGADQDKRPVPPPTLVAVLPRQRTTSSSSSSASQSPPSRPRRAAQGQVQDQGRKKEYVQANNIATKVASSGGQIVYHGQGQDLVQPRRTRRAPSEYDYDDDDDDDDSDWAA</sequence>
<feature type="transmembrane region" description="Helical" evidence="2">
    <location>
        <begin position="209"/>
        <end position="232"/>
    </location>
</feature>
<proteinExistence type="predicted"/>
<feature type="compositionally biased region" description="Acidic residues" evidence="1">
    <location>
        <begin position="330"/>
        <end position="345"/>
    </location>
</feature>
<feature type="region of interest" description="Disordered" evidence="1">
    <location>
        <begin position="1"/>
        <end position="22"/>
    </location>
</feature>
<comment type="caution">
    <text evidence="3">The sequence shown here is derived from an EMBL/GenBank/DDBJ whole genome shotgun (WGS) entry which is preliminary data.</text>
</comment>
<evidence type="ECO:0000313" key="3">
    <source>
        <dbReference type="EMBL" id="KAF9331783.1"/>
    </source>
</evidence>
<evidence type="ECO:0000313" key="4">
    <source>
        <dbReference type="Proteomes" id="UP000696485"/>
    </source>
</evidence>
<gene>
    <name evidence="3" type="ORF">BG006_005369</name>
</gene>
<reference evidence="3" key="1">
    <citation type="journal article" date="2020" name="Fungal Divers.">
        <title>Resolving the Mortierellaceae phylogeny through synthesis of multi-gene phylogenetics and phylogenomics.</title>
        <authorList>
            <person name="Vandepol N."/>
            <person name="Liber J."/>
            <person name="Desiro A."/>
            <person name="Na H."/>
            <person name="Kennedy M."/>
            <person name="Barry K."/>
            <person name="Grigoriev I.V."/>
            <person name="Miller A.N."/>
            <person name="O'Donnell K."/>
            <person name="Stajich J.E."/>
            <person name="Bonito G."/>
        </authorList>
    </citation>
    <scope>NUCLEOTIDE SEQUENCE</scope>
    <source>
        <strain evidence="3">NVP1</strain>
    </source>
</reference>
<keyword evidence="2" id="KW-0472">Membrane</keyword>
<evidence type="ECO:0000256" key="1">
    <source>
        <dbReference type="SAM" id="MobiDB-lite"/>
    </source>
</evidence>
<feature type="compositionally biased region" description="Polar residues" evidence="1">
    <location>
        <begin position="114"/>
        <end position="124"/>
    </location>
</feature>
<keyword evidence="2" id="KW-1133">Transmembrane helix</keyword>
<name>A0A9P5SK43_9FUNG</name>
<keyword evidence="2" id="KW-0812">Transmembrane</keyword>
<feature type="compositionally biased region" description="Low complexity" evidence="1">
    <location>
        <begin position="253"/>
        <end position="270"/>
    </location>
</feature>
<dbReference type="AlphaFoldDB" id="A0A9P5SK43"/>